<name>A0A7L5BSX7_9RHOB</name>
<proteinExistence type="predicted"/>
<dbReference type="EMBL" id="CP049056">
    <property type="protein sequence ID" value="QIE54505.1"/>
    <property type="molecule type" value="Genomic_DNA"/>
</dbReference>
<protein>
    <submittedName>
        <fullName evidence="2">DUF2460 domain-containing protein</fullName>
    </submittedName>
</protein>
<reference evidence="2 3" key="1">
    <citation type="submission" date="2020-02" db="EMBL/GenBank/DDBJ databases">
        <title>complete genome sequence of Rhodobacteraceae bacterium.</title>
        <authorList>
            <person name="Park J."/>
            <person name="Kim Y.-S."/>
            <person name="Kim K.-H."/>
        </authorList>
    </citation>
    <scope>NUCLEOTIDE SEQUENCE [LARGE SCALE GENOMIC DNA]</scope>
    <source>
        <strain evidence="2 3">RR4-56</strain>
    </source>
</reference>
<feature type="domain" description="DUF2460" evidence="1">
    <location>
        <begin position="4"/>
        <end position="209"/>
    </location>
</feature>
<gene>
    <name evidence="2" type="ORF">G5B40_03080</name>
</gene>
<keyword evidence="3" id="KW-1185">Reference proteome</keyword>
<dbReference type="KEGG" id="hdh:G5B40_03080"/>
<organism evidence="2 3">
    <name type="scientific">Pikeienuella piscinae</name>
    <dbReference type="NCBI Taxonomy" id="2748098"/>
    <lineage>
        <taxon>Bacteria</taxon>
        <taxon>Pseudomonadati</taxon>
        <taxon>Pseudomonadota</taxon>
        <taxon>Alphaproteobacteria</taxon>
        <taxon>Rhodobacterales</taxon>
        <taxon>Paracoccaceae</taxon>
        <taxon>Pikeienuella</taxon>
    </lineage>
</organism>
<accession>A0A7L5BSX7</accession>
<dbReference type="Pfam" id="PF09343">
    <property type="entry name" value="DUF2460"/>
    <property type="match status" value="1"/>
</dbReference>
<dbReference type="RefSeq" id="WP_165094830.1">
    <property type="nucleotide sequence ID" value="NZ_CP049056.1"/>
</dbReference>
<dbReference type="NCBIfam" id="TIGR02217">
    <property type="entry name" value="chp_TIGR02217"/>
    <property type="match status" value="1"/>
</dbReference>
<evidence type="ECO:0000259" key="1">
    <source>
        <dbReference type="Pfam" id="PF09343"/>
    </source>
</evidence>
<dbReference type="Proteomes" id="UP000503336">
    <property type="component" value="Chromosome"/>
</dbReference>
<dbReference type="InterPro" id="IPR011740">
    <property type="entry name" value="DUF2460"/>
</dbReference>
<evidence type="ECO:0000313" key="2">
    <source>
        <dbReference type="EMBL" id="QIE54505.1"/>
    </source>
</evidence>
<evidence type="ECO:0000313" key="3">
    <source>
        <dbReference type="Proteomes" id="UP000503336"/>
    </source>
</evidence>
<dbReference type="AlphaFoldDB" id="A0A7L5BSX7"/>
<sequence length="210" mass="22872">MSFHEVVFPAALSFGSSGGPERRTEIVALASGFEERNATWAHARRHYDAGLGLRSLDDIHAVVTFFEARLGRLHGFRWKDWADYKSCAPSETPAHFDQPLGVGDGVTREYPLSRIYASGGVEYVRPISKPRVDSVLVGCDGRELAPGSKFSVDHQSGVVSFASAPEAGAVLTAGFEFHVPVRFDTDRIEINLAAFEAGEIPSIPVIEVRV</sequence>